<organism evidence="5 6">
    <name type="scientific">Phaseolus angularis</name>
    <name type="common">Azuki bean</name>
    <name type="synonym">Vigna angularis</name>
    <dbReference type="NCBI Taxonomy" id="3914"/>
    <lineage>
        <taxon>Eukaryota</taxon>
        <taxon>Viridiplantae</taxon>
        <taxon>Streptophyta</taxon>
        <taxon>Embryophyta</taxon>
        <taxon>Tracheophyta</taxon>
        <taxon>Spermatophyta</taxon>
        <taxon>Magnoliopsida</taxon>
        <taxon>eudicotyledons</taxon>
        <taxon>Gunneridae</taxon>
        <taxon>Pentapetalae</taxon>
        <taxon>rosids</taxon>
        <taxon>fabids</taxon>
        <taxon>Fabales</taxon>
        <taxon>Fabaceae</taxon>
        <taxon>Papilionoideae</taxon>
        <taxon>50 kb inversion clade</taxon>
        <taxon>NPAAA clade</taxon>
        <taxon>indigoferoid/millettioid clade</taxon>
        <taxon>Phaseoleae</taxon>
        <taxon>Vigna</taxon>
    </lineage>
</organism>
<protein>
    <recommendedName>
        <fullName evidence="4">FAF domain-containing protein</fullName>
    </recommendedName>
</protein>
<evidence type="ECO:0000256" key="3">
    <source>
        <dbReference type="SAM" id="Phobius"/>
    </source>
</evidence>
<evidence type="ECO:0000313" key="6">
    <source>
        <dbReference type="Proteomes" id="UP000743370"/>
    </source>
</evidence>
<reference evidence="5 6" key="1">
    <citation type="submission" date="2020-05" db="EMBL/GenBank/DDBJ databases">
        <title>Vigna angularis (adzuki bean) Var. LongXiaoDou No. 4 denovo assembly.</title>
        <authorList>
            <person name="Xiang H."/>
        </authorList>
    </citation>
    <scope>NUCLEOTIDE SEQUENCE [LARGE SCALE GENOMIC DNA]</scope>
    <source>
        <tissue evidence="5">Leaf</tissue>
    </source>
</reference>
<dbReference type="InterPro" id="IPR046431">
    <property type="entry name" value="FAF_dom"/>
</dbReference>
<evidence type="ECO:0000313" key="5">
    <source>
        <dbReference type="EMBL" id="KAG2402290.1"/>
    </source>
</evidence>
<accession>A0A8T0KQ54</accession>
<gene>
    <name evidence="5" type="ORF">HKW66_Vig0234860</name>
</gene>
<proteinExistence type="inferred from homology"/>
<comment type="similarity">
    <text evidence="1">Belongs to the fantastic four family.</text>
</comment>
<name>A0A8T0KQ54_PHAAN</name>
<dbReference type="Proteomes" id="UP000743370">
    <property type="component" value="Unassembled WGS sequence"/>
</dbReference>
<feature type="domain" description="FAF" evidence="4">
    <location>
        <begin position="113"/>
        <end position="166"/>
    </location>
</feature>
<comment type="caution">
    <text evidence="5">The sequence shown here is derived from an EMBL/GenBank/DDBJ whole genome shotgun (WGS) entry which is preliminary data.</text>
</comment>
<dbReference type="Pfam" id="PF11250">
    <property type="entry name" value="FAF"/>
    <property type="match status" value="1"/>
</dbReference>
<keyword evidence="3" id="KW-1133">Transmembrane helix</keyword>
<dbReference type="PANTHER" id="PTHR33155:SF26">
    <property type="entry name" value="DUF3049 FAMILY PROTEIN"/>
    <property type="match status" value="1"/>
</dbReference>
<sequence length="277" mass="32634">MCSQPMTNENITDRESQVNDLRGTKKYIHLLSLYLAAIYNTILYALHYSLLSKHIGLIKDIDKDIESLIPCTKDSDFQSIDINDEIDDDEKITKDEDEDYSWNRTKLAEDRGNFPPPISSLNELGQPSFIFVPIRKNGRMQLNKIRIRRPEILHATREDGRLRLFLIPDHNVEEDIEEKKKEEEEEKEKQELVDDDDDDVNEKEKEQFIVESIKEYEEDKEEVQEICSYDHKNICVEGLKLPSESFMKYYEVLNHIVHHHKALGRYYHLPMYGLSTA</sequence>
<dbReference type="InterPro" id="IPR021410">
    <property type="entry name" value="FAF"/>
</dbReference>
<feature type="region of interest" description="Disordered" evidence="2">
    <location>
        <begin position="175"/>
        <end position="200"/>
    </location>
</feature>
<feature type="compositionally biased region" description="Basic and acidic residues" evidence="2">
    <location>
        <begin position="175"/>
        <end position="192"/>
    </location>
</feature>
<feature type="transmembrane region" description="Helical" evidence="3">
    <location>
        <begin position="27"/>
        <end position="46"/>
    </location>
</feature>
<keyword evidence="3" id="KW-0472">Membrane</keyword>
<dbReference type="EMBL" id="JABFOF010000003">
    <property type="protein sequence ID" value="KAG2402290.1"/>
    <property type="molecule type" value="Genomic_DNA"/>
</dbReference>
<keyword evidence="3" id="KW-0812">Transmembrane</keyword>
<evidence type="ECO:0000259" key="4">
    <source>
        <dbReference type="Pfam" id="PF11250"/>
    </source>
</evidence>
<evidence type="ECO:0000256" key="1">
    <source>
        <dbReference type="ARBA" id="ARBA00008690"/>
    </source>
</evidence>
<dbReference type="AlphaFoldDB" id="A0A8T0KQ54"/>
<dbReference type="PANTHER" id="PTHR33155">
    <property type="entry name" value="FANTASTIC FOUR-LIKE PROTEIN (DUF3049)"/>
    <property type="match status" value="1"/>
</dbReference>
<evidence type="ECO:0000256" key="2">
    <source>
        <dbReference type="SAM" id="MobiDB-lite"/>
    </source>
</evidence>